<feature type="region of interest" description="Disordered" evidence="1">
    <location>
        <begin position="157"/>
        <end position="176"/>
    </location>
</feature>
<dbReference type="STRING" id="551459.SAMN05421796_101115"/>
<organism evidence="3 4">
    <name type="scientific">Chryseobacterium piscicola</name>
    <dbReference type="NCBI Taxonomy" id="551459"/>
    <lineage>
        <taxon>Bacteria</taxon>
        <taxon>Pseudomonadati</taxon>
        <taxon>Bacteroidota</taxon>
        <taxon>Flavobacteriia</taxon>
        <taxon>Flavobacteriales</taxon>
        <taxon>Weeksellaceae</taxon>
        <taxon>Chryseobacterium group</taxon>
        <taxon>Chryseobacterium</taxon>
    </lineage>
</organism>
<sequence length="176" mass="18283">MKYLGQLRDGSATQKAIYCPQVAFQQYVWVPGVCSSNQQHETGDPGCLCGTPGHMDCTPADAGFYMIQYVMLPADCGGGVSPGNGPGPSPISTGPYNPGGGFGAAANPCDKIKNANVKYSKLKPSLVTIAGTTSQNHENGFFIDASATSTTTNPIQDFPLGTAGTIEIDNNPSQTM</sequence>
<dbReference type="AlphaFoldDB" id="A0A1N7JSU6"/>
<reference evidence="4" key="3">
    <citation type="submission" date="2017-01" db="EMBL/GenBank/DDBJ databases">
        <authorList>
            <person name="Varghese N."/>
            <person name="Submissions S."/>
        </authorList>
    </citation>
    <scope>NUCLEOTIDE SEQUENCE [LARGE SCALE GENOMIC DNA]</scope>
    <source>
        <strain evidence="4">DSM 21068</strain>
    </source>
</reference>
<dbReference type="EMBL" id="MUGO01000019">
    <property type="protein sequence ID" value="PQA91300.1"/>
    <property type="molecule type" value="Genomic_DNA"/>
</dbReference>
<dbReference type="Proteomes" id="UP000238314">
    <property type="component" value="Unassembled WGS sequence"/>
</dbReference>
<dbReference type="Proteomes" id="UP000186246">
    <property type="component" value="Unassembled WGS sequence"/>
</dbReference>
<evidence type="ECO:0000313" key="4">
    <source>
        <dbReference type="Proteomes" id="UP000186246"/>
    </source>
</evidence>
<keyword evidence="5" id="KW-1185">Reference proteome</keyword>
<name>A0A1N7JSU6_9FLAO</name>
<evidence type="ECO:0000313" key="2">
    <source>
        <dbReference type="EMBL" id="PQA91300.1"/>
    </source>
</evidence>
<protein>
    <submittedName>
        <fullName evidence="3">Uncharacterized protein</fullName>
    </submittedName>
</protein>
<gene>
    <name evidence="2" type="ORF">B0A70_12565</name>
    <name evidence="3" type="ORF">SAMN05421796_101115</name>
</gene>
<evidence type="ECO:0000313" key="5">
    <source>
        <dbReference type="Proteomes" id="UP000238314"/>
    </source>
</evidence>
<dbReference type="EMBL" id="FTOJ01000001">
    <property type="protein sequence ID" value="SIS52284.1"/>
    <property type="molecule type" value="Genomic_DNA"/>
</dbReference>
<reference evidence="3" key="2">
    <citation type="submission" date="2017-01" db="EMBL/GenBank/DDBJ databases">
        <authorList>
            <person name="Mah S.A."/>
            <person name="Swanson W.J."/>
            <person name="Moy G.W."/>
            <person name="Vacquier V.D."/>
        </authorList>
    </citation>
    <scope>NUCLEOTIDE SEQUENCE [LARGE SCALE GENOMIC DNA]</scope>
    <source>
        <strain evidence="3">DSM 21068</strain>
    </source>
</reference>
<evidence type="ECO:0000313" key="3">
    <source>
        <dbReference type="EMBL" id="SIS52284.1"/>
    </source>
</evidence>
<dbReference type="RefSeq" id="WP_076448777.1">
    <property type="nucleotide sequence ID" value="NZ_FTOJ01000001.1"/>
</dbReference>
<accession>A0A1N7JSU6</accession>
<proteinExistence type="predicted"/>
<reference evidence="2 5" key="1">
    <citation type="submission" date="2016-11" db="EMBL/GenBank/DDBJ databases">
        <title>Whole genomes of Flavobacteriaceae.</title>
        <authorList>
            <person name="Stine C."/>
            <person name="Li C."/>
            <person name="Tadesse D."/>
        </authorList>
    </citation>
    <scope>NUCLEOTIDE SEQUENCE [LARGE SCALE GENOMIC DNA]</scope>
    <source>
        <strain evidence="2 5">DSM 21068</strain>
    </source>
</reference>
<evidence type="ECO:0000256" key="1">
    <source>
        <dbReference type="SAM" id="MobiDB-lite"/>
    </source>
</evidence>